<keyword evidence="4" id="KW-1185">Reference proteome</keyword>
<dbReference type="PROSITE" id="PS51257">
    <property type="entry name" value="PROKAR_LIPOPROTEIN"/>
    <property type="match status" value="1"/>
</dbReference>
<feature type="signal peptide" evidence="2">
    <location>
        <begin position="1"/>
        <end position="22"/>
    </location>
</feature>
<feature type="region of interest" description="Disordered" evidence="1">
    <location>
        <begin position="26"/>
        <end position="51"/>
    </location>
</feature>
<evidence type="ECO:0000256" key="1">
    <source>
        <dbReference type="SAM" id="MobiDB-lite"/>
    </source>
</evidence>
<evidence type="ECO:0008006" key="5">
    <source>
        <dbReference type="Google" id="ProtNLM"/>
    </source>
</evidence>
<sequence>MKKKSWLMLLFIFVLAVGTVLAGCAKDDPKSAGSDTESGKEATGESEGNAEDIQTPVITLDWFVAEEWFQRNWDPDNNLMDKKMLEDIGVELNFTSGSLEKLSAMIASGDIPDLVTLNNQAAQRGVLERSGYVIPLDELLPEHAPEMVVPQSIQDWFRAEDGHYYGLPNYFYAPEDMTDKHFYPTHNTMRVRQDLMNQLGIEASAFDTKEGTIEALRKVKDAKLEYDGFEIVPAYFFYDNLIQFFGADREDEQGNYVDMFREPESLEVYKFLNQLYTERLLPEDSLTLTEAQVQEKVNAGSVFAYTNWRIKWNGLFKSDEEAVFVPAGPIKGDEGNPFHFKPSSLGGWTITMVGKKTEHEARVAKLLEYLSQDQMSLESLFGPKGIGWDYDDGHVKFTEQYLQDYAKDPTAADMKYKGVEWLVNWLDVQPAFPLPTNENERLESVTEAHFSQYSFNTLPFEAVTPTGGMEEAAINTKIEEYRESMGAKMVLAKSEEEVEQLFNSMPSQEEKLGYDKLYEHWNTQFKITKQKLGMDFAWPENQ</sequence>
<accession>A0ABW3HP76</accession>
<evidence type="ECO:0000256" key="2">
    <source>
        <dbReference type="SAM" id="SignalP"/>
    </source>
</evidence>
<organism evidence="3 4">
    <name type="scientific">Paenibacillus chungangensis</name>
    <dbReference type="NCBI Taxonomy" id="696535"/>
    <lineage>
        <taxon>Bacteria</taxon>
        <taxon>Bacillati</taxon>
        <taxon>Bacillota</taxon>
        <taxon>Bacilli</taxon>
        <taxon>Bacillales</taxon>
        <taxon>Paenibacillaceae</taxon>
        <taxon>Paenibacillus</taxon>
    </lineage>
</organism>
<comment type="caution">
    <text evidence="3">The sequence shown here is derived from an EMBL/GenBank/DDBJ whole genome shotgun (WGS) entry which is preliminary data.</text>
</comment>
<gene>
    <name evidence="3" type="ORF">ACFQ2I_07875</name>
</gene>
<keyword evidence="2" id="KW-0732">Signal</keyword>
<proteinExistence type="predicted"/>
<evidence type="ECO:0000313" key="3">
    <source>
        <dbReference type="EMBL" id="MFD0959306.1"/>
    </source>
</evidence>
<name>A0ABW3HP76_9BACL</name>
<dbReference type="EMBL" id="JBHTJZ010000009">
    <property type="protein sequence ID" value="MFD0959306.1"/>
    <property type="molecule type" value="Genomic_DNA"/>
</dbReference>
<dbReference type="Gene3D" id="3.40.190.10">
    <property type="entry name" value="Periplasmic binding protein-like II"/>
    <property type="match status" value="2"/>
</dbReference>
<dbReference type="PANTHER" id="PTHR43649">
    <property type="entry name" value="ARABINOSE-BINDING PROTEIN-RELATED"/>
    <property type="match status" value="1"/>
</dbReference>
<feature type="chain" id="PRO_5045968472" description="ABC transporter substrate-binding protein" evidence="2">
    <location>
        <begin position="23"/>
        <end position="542"/>
    </location>
</feature>
<reference evidence="4" key="1">
    <citation type="journal article" date="2019" name="Int. J. Syst. Evol. Microbiol.">
        <title>The Global Catalogue of Microorganisms (GCM) 10K type strain sequencing project: providing services to taxonomists for standard genome sequencing and annotation.</title>
        <authorList>
            <consortium name="The Broad Institute Genomics Platform"/>
            <consortium name="The Broad Institute Genome Sequencing Center for Infectious Disease"/>
            <person name="Wu L."/>
            <person name="Ma J."/>
        </authorList>
    </citation>
    <scope>NUCLEOTIDE SEQUENCE [LARGE SCALE GENOMIC DNA]</scope>
    <source>
        <strain evidence="4">CCUG 59129</strain>
    </source>
</reference>
<protein>
    <recommendedName>
        <fullName evidence="5">ABC transporter substrate-binding protein</fullName>
    </recommendedName>
</protein>
<dbReference type="Proteomes" id="UP001596989">
    <property type="component" value="Unassembled WGS sequence"/>
</dbReference>
<dbReference type="SUPFAM" id="SSF53850">
    <property type="entry name" value="Periplasmic binding protein-like II"/>
    <property type="match status" value="1"/>
</dbReference>
<evidence type="ECO:0000313" key="4">
    <source>
        <dbReference type="Proteomes" id="UP001596989"/>
    </source>
</evidence>
<dbReference type="PANTHER" id="PTHR43649:SF12">
    <property type="entry name" value="DIACETYLCHITOBIOSE BINDING PROTEIN DASA"/>
    <property type="match status" value="1"/>
</dbReference>
<dbReference type="InterPro" id="IPR050490">
    <property type="entry name" value="Bact_solute-bd_prot1"/>
</dbReference>
<dbReference type="RefSeq" id="WP_377563397.1">
    <property type="nucleotide sequence ID" value="NZ_JBHTJZ010000009.1"/>
</dbReference>